<gene>
    <name evidence="2" type="ORF">CVT24_011238</name>
</gene>
<dbReference type="STRING" id="181874.A0A409YGK9"/>
<proteinExistence type="predicted"/>
<name>A0A409YGK9_9AGAR</name>
<keyword evidence="3" id="KW-1185">Reference proteome</keyword>
<protein>
    <submittedName>
        <fullName evidence="2">Uncharacterized protein</fullName>
    </submittedName>
</protein>
<feature type="compositionally biased region" description="Low complexity" evidence="1">
    <location>
        <begin position="155"/>
        <end position="172"/>
    </location>
</feature>
<dbReference type="EMBL" id="NHTK01001190">
    <property type="protein sequence ID" value="PPR02104.1"/>
    <property type="molecule type" value="Genomic_DNA"/>
</dbReference>
<reference evidence="2 3" key="1">
    <citation type="journal article" date="2018" name="Evol. Lett.">
        <title>Horizontal gene cluster transfer increased hallucinogenic mushroom diversity.</title>
        <authorList>
            <person name="Reynolds H.T."/>
            <person name="Vijayakumar V."/>
            <person name="Gluck-Thaler E."/>
            <person name="Korotkin H.B."/>
            <person name="Matheny P.B."/>
            <person name="Slot J.C."/>
        </authorList>
    </citation>
    <scope>NUCLEOTIDE SEQUENCE [LARGE SCALE GENOMIC DNA]</scope>
    <source>
        <strain evidence="2 3">2629</strain>
    </source>
</reference>
<accession>A0A409YGK9</accession>
<comment type="caution">
    <text evidence="2">The sequence shown here is derived from an EMBL/GenBank/DDBJ whole genome shotgun (WGS) entry which is preliminary data.</text>
</comment>
<dbReference type="InParanoid" id="A0A409YGK9"/>
<evidence type="ECO:0000313" key="3">
    <source>
        <dbReference type="Proteomes" id="UP000284842"/>
    </source>
</evidence>
<organism evidence="2 3">
    <name type="scientific">Panaeolus cyanescens</name>
    <dbReference type="NCBI Taxonomy" id="181874"/>
    <lineage>
        <taxon>Eukaryota</taxon>
        <taxon>Fungi</taxon>
        <taxon>Dikarya</taxon>
        <taxon>Basidiomycota</taxon>
        <taxon>Agaricomycotina</taxon>
        <taxon>Agaricomycetes</taxon>
        <taxon>Agaricomycetidae</taxon>
        <taxon>Agaricales</taxon>
        <taxon>Agaricineae</taxon>
        <taxon>Galeropsidaceae</taxon>
        <taxon>Panaeolus</taxon>
    </lineage>
</organism>
<evidence type="ECO:0000313" key="2">
    <source>
        <dbReference type="EMBL" id="PPR02104.1"/>
    </source>
</evidence>
<dbReference type="AlphaFoldDB" id="A0A409YGK9"/>
<dbReference type="Proteomes" id="UP000284842">
    <property type="component" value="Unassembled WGS sequence"/>
</dbReference>
<sequence>MSASQAFTVEITSHTDPAIQYGGAWKHDNSYIEKNTGVVRTFSSTLDPNATIKFDFPTPVLSFVWLGFKNPQGGQHFIRLCEDCNVTNGVWTLIDSFDPIAKTMSSDTEGEPENLFGKAFPDYDARSVEIANKLDTRTGFSPMTLEHFAIRRKNSPTQSTPNNNTDPSTMSPHPSDGSNPAPQTSMGALIGGLISKRRKEAASQAERFSPEMNEYHVTPFEGDQRVEAAPFIIPSSYPFNLPSSLPIARAQGQDLIPRDPMRPPSAHRREIDGGPLPFDAGVSTINQTLPPDYGDIVWAHQGS</sequence>
<feature type="compositionally biased region" description="Polar residues" evidence="1">
    <location>
        <begin position="176"/>
        <end position="186"/>
    </location>
</feature>
<evidence type="ECO:0000256" key="1">
    <source>
        <dbReference type="SAM" id="MobiDB-lite"/>
    </source>
</evidence>
<feature type="region of interest" description="Disordered" evidence="1">
    <location>
        <begin position="150"/>
        <end position="187"/>
    </location>
</feature>